<sequence length="62" mass="7011">MTGRAAPAATNPCNYTRLARLDGEEAEEEMVFLEREEYAWIHECMAEDAKDLIETFAETGGR</sequence>
<dbReference type="EMBL" id="JBFAUK010000019">
    <property type="protein sequence ID" value="MEV5509253.1"/>
    <property type="molecule type" value="Genomic_DNA"/>
</dbReference>
<name>A0ABV3K2U6_STRON</name>
<accession>A0ABV3K2U6</accession>
<proteinExistence type="predicted"/>
<evidence type="ECO:0000313" key="2">
    <source>
        <dbReference type="Proteomes" id="UP001552594"/>
    </source>
</evidence>
<protein>
    <submittedName>
        <fullName evidence="1">Uncharacterized protein</fullName>
    </submittedName>
</protein>
<dbReference type="RefSeq" id="WP_193553464.1">
    <property type="nucleotide sequence ID" value="NZ_JBFAUK010000019.1"/>
</dbReference>
<gene>
    <name evidence="1" type="ORF">AB0L16_22940</name>
</gene>
<keyword evidence="2" id="KW-1185">Reference proteome</keyword>
<reference evidence="1 2" key="1">
    <citation type="submission" date="2024-06" db="EMBL/GenBank/DDBJ databases">
        <title>The Natural Products Discovery Center: Release of the First 8490 Sequenced Strains for Exploring Actinobacteria Biosynthetic Diversity.</title>
        <authorList>
            <person name="Kalkreuter E."/>
            <person name="Kautsar S.A."/>
            <person name="Yang D."/>
            <person name="Bader C.D."/>
            <person name="Teijaro C.N."/>
            <person name="Fluegel L."/>
            <person name="Davis C.M."/>
            <person name="Simpson J.R."/>
            <person name="Lauterbach L."/>
            <person name="Steele A.D."/>
            <person name="Gui C."/>
            <person name="Meng S."/>
            <person name="Li G."/>
            <person name="Viehrig K."/>
            <person name="Ye F."/>
            <person name="Su P."/>
            <person name="Kiefer A.F."/>
            <person name="Nichols A."/>
            <person name="Cepeda A.J."/>
            <person name="Yan W."/>
            <person name="Fan B."/>
            <person name="Jiang Y."/>
            <person name="Adhikari A."/>
            <person name="Zheng C.-J."/>
            <person name="Schuster L."/>
            <person name="Cowan T.M."/>
            <person name="Smanski M.J."/>
            <person name="Chevrette M.G."/>
            <person name="De Carvalho L.P.S."/>
            <person name="Shen B."/>
        </authorList>
    </citation>
    <scope>NUCLEOTIDE SEQUENCE [LARGE SCALE GENOMIC DNA]</scope>
    <source>
        <strain evidence="1 2">NPDC052347</strain>
    </source>
</reference>
<dbReference type="Proteomes" id="UP001552594">
    <property type="component" value="Unassembled WGS sequence"/>
</dbReference>
<organism evidence="1 2">
    <name type="scientific">Streptomyces orinoci</name>
    <name type="common">Streptoverticillium orinoci</name>
    <dbReference type="NCBI Taxonomy" id="67339"/>
    <lineage>
        <taxon>Bacteria</taxon>
        <taxon>Bacillati</taxon>
        <taxon>Actinomycetota</taxon>
        <taxon>Actinomycetes</taxon>
        <taxon>Kitasatosporales</taxon>
        <taxon>Streptomycetaceae</taxon>
        <taxon>Streptomyces</taxon>
    </lineage>
</organism>
<comment type="caution">
    <text evidence="1">The sequence shown here is derived from an EMBL/GenBank/DDBJ whole genome shotgun (WGS) entry which is preliminary data.</text>
</comment>
<evidence type="ECO:0000313" key="1">
    <source>
        <dbReference type="EMBL" id="MEV5509253.1"/>
    </source>
</evidence>